<proteinExistence type="predicted"/>
<accession>A0A235BZK6</accession>
<gene>
    <name evidence="2" type="ORF">CH330_01515</name>
</gene>
<dbReference type="AlphaFoldDB" id="A0A235BZK6"/>
<protein>
    <submittedName>
        <fullName evidence="2">Uncharacterized protein</fullName>
    </submittedName>
</protein>
<sequence>MEDKERRIDPAFIEKIRRKREEQLAKRTDYERAIDELKAHAGYCETKERIYAFLESANVKNKEEILERLVQEKKVSLEPKVCMFPYILHLVATKEEEEKTKHE</sequence>
<dbReference type="Proteomes" id="UP000215559">
    <property type="component" value="Unassembled WGS sequence"/>
</dbReference>
<organism evidence="2 3">
    <name type="scientific">candidate division WOR-3 bacterium JGI_Cruoil_03_51_56</name>
    <dbReference type="NCBI Taxonomy" id="1973747"/>
    <lineage>
        <taxon>Bacteria</taxon>
        <taxon>Bacteria division WOR-3</taxon>
    </lineage>
</organism>
<feature type="coiled-coil region" evidence="1">
    <location>
        <begin position="13"/>
        <end position="40"/>
    </location>
</feature>
<evidence type="ECO:0000313" key="3">
    <source>
        <dbReference type="Proteomes" id="UP000215559"/>
    </source>
</evidence>
<name>A0A235BZK6_UNCW3</name>
<evidence type="ECO:0000256" key="1">
    <source>
        <dbReference type="SAM" id="Coils"/>
    </source>
</evidence>
<dbReference type="EMBL" id="NOZP01000031">
    <property type="protein sequence ID" value="OYD16975.1"/>
    <property type="molecule type" value="Genomic_DNA"/>
</dbReference>
<comment type="caution">
    <text evidence="2">The sequence shown here is derived from an EMBL/GenBank/DDBJ whole genome shotgun (WGS) entry which is preliminary data.</text>
</comment>
<keyword evidence="1" id="KW-0175">Coiled coil</keyword>
<reference evidence="2 3" key="1">
    <citation type="submission" date="2017-07" db="EMBL/GenBank/DDBJ databases">
        <title>Recovery of genomes from metagenomes via a dereplication, aggregation, and scoring strategy.</title>
        <authorList>
            <person name="Sieber C.M."/>
            <person name="Probst A.J."/>
            <person name="Sharrar A."/>
            <person name="Thomas B.C."/>
            <person name="Hess M."/>
            <person name="Tringe S.G."/>
            <person name="Banfield J.F."/>
        </authorList>
    </citation>
    <scope>NUCLEOTIDE SEQUENCE [LARGE SCALE GENOMIC DNA]</scope>
    <source>
        <strain evidence="2">JGI_Cruoil_03_51_56</strain>
    </source>
</reference>
<evidence type="ECO:0000313" key="2">
    <source>
        <dbReference type="EMBL" id="OYD16975.1"/>
    </source>
</evidence>